<evidence type="ECO:0000313" key="2">
    <source>
        <dbReference type="Proteomes" id="UP001310022"/>
    </source>
</evidence>
<reference evidence="1 2" key="1">
    <citation type="submission" date="2021-12" db="EMBL/GenBank/DDBJ databases">
        <title>Genome sequencing of bacteria with rrn-lacking chromosome and rrn-plasmid.</title>
        <authorList>
            <person name="Anda M."/>
            <person name="Iwasaki W."/>
        </authorList>
    </citation>
    <scope>NUCLEOTIDE SEQUENCE [LARGE SCALE GENOMIC DNA]</scope>
    <source>
        <strain evidence="1 2">NBRC 15940</strain>
    </source>
</reference>
<dbReference type="AlphaFoldDB" id="A0AAN5AQE9"/>
<proteinExistence type="predicted"/>
<accession>A0AAN5AQE9</accession>
<gene>
    <name evidence="1" type="ORF">PEDI_53350</name>
</gene>
<dbReference type="Proteomes" id="UP001310022">
    <property type="component" value="Unassembled WGS sequence"/>
</dbReference>
<sequence length="44" mass="4905">MEKKTHLTNLDGTFLKKRAANFRRIKGMDSATFGRAISAAQGKH</sequence>
<dbReference type="EMBL" id="BQKE01000006">
    <property type="protein sequence ID" value="GJM64783.1"/>
    <property type="molecule type" value="Genomic_DNA"/>
</dbReference>
<evidence type="ECO:0000313" key="1">
    <source>
        <dbReference type="EMBL" id="GJM64783.1"/>
    </source>
</evidence>
<organism evidence="1 2">
    <name type="scientific">Persicobacter diffluens</name>
    <dbReference type="NCBI Taxonomy" id="981"/>
    <lineage>
        <taxon>Bacteria</taxon>
        <taxon>Pseudomonadati</taxon>
        <taxon>Bacteroidota</taxon>
        <taxon>Cytophagia</taxon>
        <taxon>Cytophagales</taxon>
        <taxon>Persicobacteraceae</taxon>
        <taxon>Persicobacter</taxon>
    </lineage>
</organism>
<comment type="caution">
    <text evidence="1">The sequence shown here is derived from an EMBL/GenBank/DDBJ whole genome shotgun (WGS) entry which is preliminary data.</text>
</comment>
<keyword evidence="2" id="KW-1185">Reference proteome</keyword>
<name>A0AAN5AQE9_9BACT</name>
<protein>
    <submittedName>
        <fullName evidence="1">Uncharacterized protein</fullName>
    </submittedName>
</protein>